<dbReference type="Proteomes" id="UP001153334">
    <property type="component" value="Unassembled WGS sequence"/>
</dbReference>
<evidence type="ECO:0000313" key="1">
    <source>
        <dbReference type="EMBL" id="KAJ8110659.1"/>
    </source>
</evidence>
<reference evidence="1" key="1">
    <citation type="submission" date="2022-11" db="EMBL/GenBank/DDBJ databases">
        <title>Genome Sequence of Nemania bipapillata.</title>
        <authorList>
            <person name="Buettner E."/>
        </authorList>
    </citation>
    <scope>NUCLEOTIDE SEQUENCE</scope>
    <source>
        <strain evidence="1">CP14</strain>
    </source>
</reference>
<protein>
    <submittedName>
        <fullName evidence="1">Uncharacterized protein</fullName>
    </submittedName>
</protein>
<gene>
    <name evidence="1" type="ORF">ONZ43_g5820</name>
</gene>
<comment type="caution">
    <text evidence="1">The sequence shown here is derived from an EMBL/GenBank/DDBJ whole genome shotgun (WGS) entry which is preliminary data.</text>
</comment>
<keyword evidence="2" id="KW-1185">Reference proteome</keyword>
<accession>A0ACC2I5Q1</accession>
<name>A0ACC2I5Q1_9PEZI</name>
<organism evidence="1 2">
    <name type="scientific">Nemania bipapillata</name>
    <dbReference type="NCBI Taxonomy" id="110536"/>
    <lineage>
        <taxon>Eukaryota</taxon>
        <taxon>Fungi</taxon>
        <taxon>Dikarya</taxon>
        <taxon>Ascomycota</taxon>
        <taxon>Pezizomycotina</taxon>
        <taxon>Sordariomycetes</taxon>
        <taxon>Xylariomycetidae</taxon>
        <taxon>Xylariales</taxon>
        <taxon>Xylariaceae</taxon>
        <taxon>Nemania</taxon>
    </lineage>
</organism>
<evidence type="ECO:0000313" key="2">
    <source>
        <dbReference type="Proteomes" id="UP001153334"/>
    </source>
</evidence>
<dbReference type="EMBL" id="JAPESX010001897">
    <property type="protein sequence ID" value="KAJ8110659.1"/>
    <property type="molecule type" value="Genomic_DNA"/>
</dbReference>
<proteinExistence type="predicted"/>
<sequence length="405" mass="46131">MSSTPATSFGSDDSPRHCNSKNRAIRKAKDSRSEVDTPTALPSPSLSSTGTEEPSKEAIEAGEAAIIDEAYKTIYDAFCGILPSTEQNPTFQFQGQESFEQLLDRIEKKPEVDGFFQKIRYNWNSGTGRLTLLLIAHPIHEAFKVEFRRALNQELDRLALTTTSLQPLREKLRQRAHVFVRELNEKGRPTLIRSPDGQLRHDDSYHPPFVFEVCWSHGDPAKLAEEYFGMRNGSVGTLLCFNIDYQDEATRNAPGYYHSASIYLWHQSWSEADRCWDVKPEDPKVFRDAHGGAISGTLELPFEWLMPFSPPDQIPEDARDAKLHFDFEKLASFITQAEKEQRKYDQKPPPPAPGIELAKWKAPKRIWNTDGTIGKTVTFEEPQQLPSRKKRRTEEQSDKAVAYNT</sequence>